<feature type="domain" description="Sulfatase N-terminal" evidence="8">
    <location>
        <begin position="26"/>
        <end position="362"/>
    </location>
</feature>
<keyword evidence="5" id="KW-0378">Hydrolase</keyword>
<comment type="similarity">
    <text evidence="2">Belongs to the sulfatase family.</text>
</comment>
<dbReference type="Gene3D" id="3.40.720.10">
    <property type="entry name" value="Alkaline Phosphatase, subunit A"/>
    <property type="match status" value="1"/>
</dbReference>
<dbReference type="GO" id="GO:0005737">
    <property type="term" value="C:cytoplasm"/>
    <property type="evidence" value="ECO:0007669"/>
    <property type="project" value="TreeGrafter"/>
</dbReference>
<dbReference type="InterPro" id="IPR017850">
    <property type="entry name" value="Alkaline_phosphatase_core_sf"/>
</dbReference>
<dbReference type="GO" id="GO:0046872">
    <property type="term" value="F:metal ion binding"/>
    <property type="evidence" value="ECO:0007669"/>
    <property type="project" value="UniProtKB-KW"/>
</dbReference>
<name>F0SC62_PSESL</name>
<dbReference type="RefSeq" id="WP_013631150.1">
    <property type="nucleotide sequence ID" value="NC_015177.1"/>
</dbReference>
<keyword evidence="3" id="KW-0479">Metal-binding</keyword>
<comment type="cofactor">
    <cofactor evidence="1">
        <name>Ca(2+)</name>
        <dbReference type="ChEBI" id="CHEBI:29108"/>
    </cofactor>
</comment>
<evidence type="ECO:0000313" key="9">
    <source>
        <dbReference type="EMBL" id="ADY50647.1"/>
    </source>
</evidence>
<evidence type="ECO:0000256" key="7">
    <source>
        <dbReference type="SAM" id="SignalP"/>
    </source>
</evidence>
<evidence type="ECO:0000256" key="1">
    <source>
        <dbReference type="ARBA" id="ARBA00001913"/>
    </source>
</evidence>
<dbReference type="HOGENOM" id="CLU_006332_9_0_10"/>
<feature type="chain" id="PRO_5003256872" evidence="7">
    <location>
        <begin position="19"/>
        <end position="472"/>
    </location>
</feature>
<dbReference type="eggNOG" id="COG3119">
    <property type="taxonomic scope" value="Bacteria"/>
</dbReference>
<dbReference type="SUPFAM" id="SSF53649">
    <property type="entry name" value="Alkaline phosphatase-like"/>
    <property type="match status" value="1"/>
</dbReference>
<evidence type="ECO:0000256" key="6">
    <source>
        <dbReference type="ARBA" id="ARBA00022837"/>
    </source>
</evidence>
<evidence type="ECO:0000313" key="10">
    <source>
        <dbReference type="Proteomes" id="UP000000310"/>
    </source>
</evidence>
<keyword evidence="10" id="KW-1185">Reference proteome</keyword>
<dbReference type="AlphaFoldDB" id="F0SC62"/>
<protein>
    <submittedName>
        <fullName evidence="9">Sulfatase</fullName>
    </submittedName>
</protein>
<dbReference type="GO" id="GO:0004423">
    <property type="term" value="F:iduronate-2-sulfatase activity"/>
    <property type="evidence" value="ECO:0007669"/>
    <property type="project" value="InterPro"/>
</dbReference>
<dbReference type="InterPro" id="IPR035874">
    <property type="entry name" value="IDS"/>
</dbReference>
<dbReference type="PANTHER" id="PTHR45953:SF1">
    <property type="entry name" value="IDURONATE 2-SULFATASE"/>
    <property type="match status" value="1"/>
</dbReference>
<reference evidence="10" key="2">
    <citation type="submission" date="2011-02" db="EMBL/GenBank/DDBJ databases">
        <title>The complete genome of Pedobacter saltans DSM 12145.</title>
        <authorList>
            <consortium name="US DOE Joint Genome Institute (JGI-PGF)"/>
            <person name="Lucas S."/>
            <person name="Copeland A."/>
            <person name="Lapidus A."/>
            <person name="Bruce D."/>
            <person name="Goodwin L."/>
            <person name="Pitluck S."/>
            <person name="Kyrpides N."/>
            <person name="Mavromatis K."/>
            <person name="Pagani I."/>
            <person name="Ivanova N."/>
            <person name="Ovchinnikova G."/>
            <person name="Lu M."/>
            <person name="Detter J.C."/>
            <person name="Han C."/>
            <person name="Land M."/>
            <person name="Hauser L."/>
            <person name="Markowitz V."/>
            <person name="Cheng J.-F."/>
            <person name="Hugenholtz P."/>
            <person name="Woyke T."/>
            <person name="Wu D."/>
            <person name="Tindall B."/>
            <person name="Pomrenke H.G."/>
            <person name="Brambilla E."/>
            <person name="Klenk H.-P."/>
            <person name="Eisen J.A."/>
        </authorList>
    </citation>
    <scope>NUCLEOTIDE SEQUENCE [LARGE SCALE GENOMIC DNA]</scope>
    <source>
        <strain evidence="10">ATCC 51119 / DSM 12145 / JCM 21818 / LMG 10337 / NBRC 100064 / NCIMB 13643</strain>
    </source>
</reference>
<dbReference type="InterPro" id="IPR000917">
    <property type="entry name" value="Sulfatase_N"/>
</dbReference>
<evidence type="ECO:0000256" key="5">
    <source>
        <dbReference type="ARBA" id="ARBA00022801"/>
    </source>
</evidence>
<organism evidence="9 10">
    <name type="scientific">Pseudopedobacter saltans (strain ATCC 51119 / DSM 12145 / JCM 21818 / CCUG 39354 / LMG 10337 / NBRC 100064 / NCIMB 13643)</name>
    <name type="common">Pedobacter saltans</name>
    <dbReference type="NCBI Taxonomy" id="762903"/>
    <lineage>
        <taxon>Bacteria</taxon>
        <taxon>Pseudomonadati</taxon>
        <taxon>Bacteroidota</taxon>
        <taxon>Sphingobacteriia</taxon>
        <taxon>Sphingobacteriales</taxon>
        <taxon>Sphingobacteriaceae</taxon>
        <taxon>Pseudopedobacter</taxon>
    </lineage>
</organism>
<evidence type="ECO:0000256" key="2">
    <source>
        <dbReference type="ARBA" id="ARBA00008779"/>
    </source>
</evidence>
<evidence type="ECO:0000256" key="4">
    <source>
        <dbReference type="ARBA" id="ARBA00022729"/>
    </source>
</evidence>
<gene>
    <name evidence="9" type="ordered locus">Pedsa_0059</name>
</gene>
<dbReference type="PROSITE" id="PS00523">
    <property type="entry name" value="SULFATASE_1"/>
    <property type="match status" value="1"/>
</dbReference>
<feature type="signal peptide" evidence="7">
    <location>
        <begin position="1"/>
        <end position="18"/>
    </location>
</feature>
<dbReference type="EMBL" id="CP002545">
    <property type="protein sequence ID" value="ADY50647.1"/>
    <property type="molecule type" value="Genomic_DNA"/>
</dbReference>
<dbReference type="KEGG" id="psn:Pedsa_0059"/>
<dbReference type="Pfam" id="PF00884">
    <property type="entry name" value="Sulfatase"/>
    <property type="match status" value="1"/>
</dbReference>
<reference evidence="9 10" key="1">
    <citation type="journal article" date="2011" name="Stand. Genomic Sci.">
        <title>Complete genome sequence of the gliding, heparinolytic Pedobacter saltans type strain (113).</title>
        <authorList>
            <person name="Liolios K."/>
            <person name="Sikorski J."/>
            <person name="Lu M."/>
            <person name="Nolan M."/>
            <person name="Lapidus A."/>
            <person name="Lucas S."/>
            <person name="Hammon N."/>
            <person name="Deshpande S."/>
            <person name="Cheng J.F."/>
            <person name="Tapia R."/>
            <person name="Han C."/>
            <person name="Goodwin L."/>
            <person name="Pitluck S."/>
            <person name="Huntemann M."/>
            <person name="Ivanova N."/>
            <person name="Pagani I."/>
            <person name="Mavromatis K."/>
            <person name="Ovchinikova G."/>
            <person name="Pati A."/>
            <person name="Chen A."/>
            <person name="Palaniappan K."/>
            <person name="Land M."/>
            <person name="Hauser L."/>
            <person name="Brambilla E.M."/>
            <person name="Kotsyurbenko O."/>
            <person name="Rohde M."/>
            <person name="Tindall B.J."/>
            <person name="Abt B."/>
            <person name="Goker M."/>
            <person name="Detter J.C."/>
            <person name="Woyke T."/>
            <person name="Bristow J."/>
            <person name="Eisen J.A."/>
            <person name="Markowitz V."/>
            <person name="Hugenholtz P."/>
            <person name="Klenk H.P."/>
            <person name="Kyrpides N.C."/>
        </authorList>
    </citation>
    <scope>NUCLEOTIDE SEQUENCE [LARGE SCALE GENOMIC DNA]</scope>
    <source>
        <strain evidence="10">ATCC 51119 / DSM 12145 / JCM 21818 / LMG 10337 / NBRC 100064 / NCIMB 13643</strain>
    </source>
</reference>
<accession>F0SC62</accession>
<keyword evidence="4 7" id="KW-0732">Signal</keyword>
<evidence type="ECO:0000256" key="3">
    <source>
        <dbReference type="ARBA" id="ARBA00022723"/>
    </source>
</evidence>
<dbReference type="OrthoDB" id="9789742at2"/>
<keyword evidence="6" id="KW-0106">Calcium</keyword>
<sequence length="472" mass="53924">MRYLIFVCCVLFSLSVTAQSKEKKRPNVLMIAVDDLNDFIGALGNPDAITPNIDKLAAKGVVFTNAHCQAPLCGPSRASIMTGLRPSSTGIYGMIADNDIKNVNQLKQKTPLLHQYFKDGGYHILGVGKIYHQYFPDGLLDEEGGKSEYGPFPEKRFKWDKKGTATDWGAFPEKDTEMPDDQATEWAVKKLSQQYEKPFFLSVGLIRPHVPWYVPQKWFDLYDPQKLHLPAYLPNDKADLPGITKKIDDWPMMPTTEWAIKNNEWRNILQAYLACVSYTDYNIGRILKALEKSEYADNTIIALWSDHGYRLGEKNTFAKVALWDRATKAPLIFSGAGIPEGKKLDQPVELLNIYPTLTELAGLKANRLNEGASLVPLMTKENYNWTKPAITTWGRNNHSIKTNNYRLIRYEDGSLELYDVQRDPNEWENLAAREDYQKVIKQLQNHLPKQNVAWSDKSFYNANEYFRNKGLK</sequence>
<proteinExistence type="inferred from homology"/>
<dbReference type="CDD" id="cd16030">
    <property type="entry name" value="iduronate-2-sulfatase"/>
    <property type="match status" value="1"/>
</dbReference>
<evidence type="ECO:0000259" key="8">
    <source>
        <dbReference type="Pfam" id="PF00884"/>
    </source>
</evidence>
<dbReference type="PANTHER" id="PTHR45953">
    <property type="entry name" value="IDURONATE 2-SULFATASE"/>
    <property type="match status" value="1"/>
</dbReference>
<dbReference type="Proteomes" id="UP000000310">
    <property type="component" value="Chromosome"/>
</dbReference>
<dbReference type="InterPro" id="IPR024607">
    <property type="entry name" value="Sulfatase_CS"/>
</dbReference>
<dbReference type="STRING" id="762903.Pedsa_0059"/>